<evidence type="ECO:0000256" key="1">
    <source>
        <dbReference type="SAM" id="MobiDB-lite"/>
    </source>
</evidence>
<protein>
    <submittedName>
        <fullName evidence="2">Uncharacterized protein</fullName>
    </submittedName>
</protein>
<name>A0A4V3DYQ2_9HYPH</name>
<feature type="compositionally biased region" description="Pro residues" evidence="1">
    <location>
        <begin position="104"/>
        <end position="113"/>
    </location>
</feature>
<dbReference type="Proteomes" id="UP000295122">
    <property type="component" value="Unassembled WGS sequence"/>
</dbReference>
<sequence length="236" mass="24431">MPRTALLIGAAIVGTLTTFSAWTGGTGLGIGPADAAQHETRKKTGSRWAARKAVRGAARRGGGHARRGRAAQRRSPSVASPPSERNVAATTAGATLAIETGTVAPPPPLPPSLSGPDTTTGSITRSAETIVRHASDLPPPDRVIATASIGLLHPTPGLDKMRTGLEERARAIRAATHPLALPLPEPAPAARMVARSITFDLARGERTIVFENGETITAPFDRTMASDLTGFNAAPR</sequence>
<organism evidence="2 3">
    <name type="scientific">Enterovirga rhinocerotis</name>
    <dbReference type="NCBI Taxonomy" id="1339210"/>
    <lineage>
        <taxon>Bacteria</taxon>
        <taxon>Pseudomonadati</taxon>
        <taxon>Pseudomonadota</taxon>
        <taxon>Alphaproteobacteria</taxon>
        <taxon>Hyphomicrobiales</taxon>
        <taxon>Methylobacteriaceae</taxon>
        <taxon>Enterovirga</taxon>
    </lineage>
</organism>
<evidence type="ECO:0000313" key="3">
    <source>
        <dbReference type="Proteomes" id="UP000295122"/>
    </source>
</evidence>
<feature type="region of interest" description="Disordered" evidence="1">
    <location>
        <begin position="100"/>
        <end position="121"/>
    </location>
</feature>
<evidence type="ECO:0000313" key="2">
    <source>
        <dbReference type="EMBL" id="TDR93549.1"/>
    </source>
</evidence>
<feature type="compositionally biased region" description="Basic residues" evidence="1">
    <location>
        <begin position="54"/>
        <end position="72"/>
    </location>
</feature>
<accession>A0A4V3DYQ2</accession>
<comment type="caution">
    <text evidence="2">The sequence shown here is derived from an EMBL/GenBank/DDBJ whole genome shotgun (WGS) entry which is preliminary data.</text>
</comment>
<proteinExistence type="predicted"/>
<keyword evidence="3" id="KW-1185">Reference proteome</keyword>
<feature type="region of interest" description="Disordered" evidence="1">
    <location>
        <begin position="54"/>
        <end position="88"/>
    </location>
</feature>
<gene>
    <name evidence="2" type="ORF">EV668_0814</name>
</gene>
<dbReference type="EMBL" id="SNZR01000011">
    <property type="protein sequence ID" value="TDR93549.1"/>
    <property type="molecule type" value="Genomic_DNA"/>
</dbReference>
<dbReference type="AlphaFoldDB" id="A0A4V3DYQ2"/>
<reference evidence="2 3" key="1">
    <citation type="submission" date="2019-03" db="EMBL/GenBank/DDBJ databases">
        <title>Genomic Encyclopedia of Type Strains, Phase IV (KMG-IV): sequencing the most valuable type-strain genomes for metagenomic binning, comparative biology and taxonomic classification.</title>
        <authorList>
            <person name="Goeker M."/>
        </authorList>
    </citation>
    <scope>NUCLEOTIDE SEQUENCE [LARGE SCALE GENOMIC DNA]</scope>
    <source>
        <strain evidence="2 3">DSM 25903</strain>
    </source>
</reference>